<gene>
    <name evidence="2" type="ORF">K402DRAFT_389327</name>
</gene>
<dbReference type="AlphaFoldDB" id="A0A6G1HDW5"/>
<evidence type="ECO:0000256" key="1">
    <source>
        <dbReference type="SAM" id="SignalP"/>
    </source>
</evidence>
<feature type="chain" id="PRO_5026068093" description="Secreted protein" evidence="1">
    <location>
        <begin position="17"/>
        <end position="104"/>
    </location>
</feature>
<dbReference type="EMBL" id="ML977140">
    <property type="protein sequence ID" value="KAF1991128.1"/>
    <property type="molecule type" value="Genomic_DNA"/>
</dbReference>
<accession>A0A6G1HDW5</accession>
<proteinExistence type="predicted"/>
<keyword evidence="1" id="KW-0732">Signal</keyword>
<name>A0A6G1HDW5_9PEZI</name>
<protein>
    <recommendedName>
        <fullName evidence="4">Secreted protein</fullName>
    </recommendedName>
</protein>
<evidence type="ECO:0000313" key="3">
    <source>
        <dbReference type="Proteomes" id="UP000800041"/>
    </source>
</evidence>
<dbReference type="Proteomes" id="UP000800041">
    <property type="component" value="Unassembled WGS sequence"/>
</dbReference>
<evidence type="ECO:0000313" key="2">
    <source>
        <dbReference type="EMBL" id="KAF1991128.1"/>
    </source>
</evidence>
<feature type="signal peptide" evidence="1">
    <location>
        <begin position="1"/>
        <end position="16"/>
    </location>
</feature>
<reference evidence="2" key="1">
    <citation type="journal article" date="2020" name="Stud. Mycol.">
        <title>101 Dothideomycetes genomes: a test case for predicting lifestyles and emergence of pathogens.</title>
        <authorList>
            <person name="Haridas S."/>
            <person name="Albert R."/>
            <person name="Binder M."/>
            <person name="Bloem J."/>
            <person name="Labutti K."/>
            <person name="Salamov A."/>
            <person name="Andreopoulos B."/>
            <person name="Baker S."/>
            <person name="Barry K."/>
            <person name="Bills G."/>
            <person name="Bluhm B."/>
            <person name="Cannon C."/>
            <person name="Castanera R."/>
            <person name="Culley D."/>
            <person name="Daum C."/>
            <person name="Ezra D."/>
            <person name="Gonzalez J."/>
            <person name="Henrissat B."/>
            <person name="Kuo A."/>
            <person name="Liang C."/>
            <person name="Lipzen A."/>
            <person name="Lutzoni F."/>
            <person name="Magnuson J."/>
            <person name="Mondo S."/>
            <person name="Nolan M."/>
            <person name="Ohm R."/>
            <person name="Pangilinan J."/>
            <person name="Park H.-J."/>
            <person name="Ramirez L."/>
            <person name="Alfaro M."/>
            <person name="Sun H."/>
            <person name="Tritt A."/>
            <person name="Yoshinaga Y."/>
            <person name="Zwiers L.-H."/>
            <person name="Turgeon B."/>
            <person name="Goodwin S."/>
            <person name="Spatafora J."/>
            <person name="Crous P."/>
            <person name="Grigoriev I."/>
        </authorList>
    </citation>
    <scope>NUCLEOTIDE SEQUENCE</scope>
    <source>
        <strain evidence="2">CBS 113979</strain>
    </source>
</reference>
<organism evidence="2 3">
    <name type="scientific">Aulographum hederae CBS 113979</name>
    <dbReference type="NCBI Taxonomy" id="1176131"/>
    <lineage>
        <taxon>Eukaryota</taxon>
        <taxon>Fungi</taxon>
        <taxon>Dikarya</taxon>
        <taxon>Ascomycota</taxon>
        <taxon>Pezizomycotina</taxon>
        <taxon>Dothideomycetes</taxon>
        <taxon>Pleosporomycetidae</taxon>
        <taxon>Aulographales</taxon>
        <taxon>Aulographaceae</taxon>
    </lineage>
</organism>
<sequence length="104" mass="11536">MSASCGWTTVSAVLSAFDHLLELLFCRTGSLPMGLPFYTTKRRRTATRNVPTTLWAALLPLNRYSTICSVTNPPGDQVLGQRPIHEREHPYCTTGCVVCHRTDA</sequence>
<evidence type="ECO:0008006" key="4">
    <source>
        <dbReference type="Google" id="ProtNLM"/>
    </source>
</evidence>
<keyword evidence="3" id="KW-1185">Reference proteome</keyword>